<feature type="compositionally biased region" description="Low complexity" evidence="1">
    <location>
        <begin position="653"/>
        <end position="672"/>
    </location>
</feature>
<sequence length="735" mass="80111">MKKLKLFTKKRFLLVNLGLAVTSSLILVACGQNTSNSAGVNSSNNGRLNNPQIPNLPNNQRRATEPQQETARSLLREEAVKTVLRSQRDAAVKIITANFDSVARISLFVKNDVKESIETLKNESTTNTQSPNTVIDLVATLKTAVTATGSKISIDKQSQATAFLDLMTQKTTDLLDALNNLPESSTTNSLSTLNNEFFTALTNLATANNTNWTIFLETFLNIQNRYQTRLNELSPNLQKIQTSAFELDSVTASFEKFINNEAPAFLLNGDKASASAEHIKSLVSKVRNKVLGEQGADLWNQGDAPETIVGNEKRKKSTKIYSIVAGLANKNKAWAIIEEQIKVVTFNQALLLNDNNAINLLALYAQENVPLDAARLNAFLVNEKSNPAHLLQTSTNNQGSIVSILQKLSTGLDRYETVLGNTTNSKLLTDLTELVQELQPVSTETADTTKNSQITNIQKLKTASATLINKYQSFKNEWNKLQPILWKKSGEIINFPLLDDANTLNQAIGLASEYGHVLQVVGHAKELSEQIQKITQSIQPTSTDATKTNESVLMKLLDGVISELKSDGAFAKVVEEFAKVTDWDNKIKTKAQAIAKSENSQTSGYLYDLLIKDDTTENKAQADASASMASSSSSSSSSQTATVVVQADTVTTAGQGAQQTPPAAGTTPTDPVQKSTQLSLPELKTELTKLQSGSDKQLTVILNLLNQQFNLSNQTQTQQLSLKLALMFNSGRVLN</sequence>
<protein>
    <recommendedName>
        <fullName evidence="5">Lipoprotein</fullName>
    </recommendedName>
</protein>
<feature type="compositionally biased region" description="Low complexity" evidence="1">
    <location>
        <begin position="38"/>
        <end position="61"/>
    </location>
</feature>
<proteinExistence type="predicted"/>
<feature type="region of interest" description="Disordered" evidence="1">
    <location>
        <begin position="38"/>
        <end position="69"/>
    </location>
</feature>
<dbReference type="RefSeq" id="WP_256547611.1">
    <property type="nucleotide sequence ID" value="NZ_CP101809.1"/>
</dbReference>
<keyword evidence="2" id="KW-0732">Signal</keyword>
<keyword evidence="4" id="KW-1185">Reference proteome</keyword>
<evidence type="ECO:0000256" key="1">
    <source>
        <dbReference type="SAM" id="MobiDB-lite"/>
    </source>
</evidence>
<evidence type="ECO:0000256" key="2">
    <source>
        <dbReference type="SAM" id="SignalP"/>
    </source>
</evidence>
<gene>
    <name evidence="3" type="ORF">J2Z62_000129</name>
</gene>
<accession>A0ABU0LY98</accession>
<name>A0ABU0LY98_9BACT</name>
<evidence type="ECO:0008006" key="5">
    <source>
        <dbReference type="Google" id="ProtNLM"/>
    </source>
</evidence>
<feature type="chain" id="PRO_5046903674" description="Lipoprotein" evidence="2">
    <location>
        <begin position="29"/>
        <end position="735"/>
    </location>
</feature>
<evidence type="ECO:0000313" key="4">
    <source>
        <dbReference type="Proteomes" id="UP001240643"/>
    </source>
</evidence>
<comment type="caution">
    <text evidence="3">The sequence shown here is derived from an EMBL/GenBank/DDBJ whole genome shotgun (WGS) entry which is preliminary data.</text>
</comment>
<feature type="region of interest" description="Disordered" evidence="1">
    <location>
        <begin position="653"/>
        <end position="675"/>
    </location>
</feature>
<organism evidence="3 4">
    <name type="scientific">Mycoplasmoides fastidiosum</name>
    <dbReference type="NCBI Taxonomy" id="92758"/>
    <lineage>
        <taxon>Bacteria</taxon>
        <taxon>Bacillati</taxon>
        <taxon>Mycoplasmatota</taxon>
        <taxon>Mycoplasmoidales</taxon>
        <taxon>Mycoplasmoidaceae</taxon>
        <taxon>Mycoplasmoides</taxon>
    </lineage>
</organism>
<evidence type="ECO:0000313" key="3">
    <source>
        <dbReference type="EMBL" id="MDQ0513691.1"/>
    </source>
</evidence>
<feature type="signal peptide" evidence="2">
    <location>
        <begin position="1"/>
        <end position="28"/>
    </location>
</feature>
<reference evidence="3" key="1">
    <citation type="submission" date="2023-07" db="EMBL/GenBank/DDBJ databases">
        <title>Genomic Encyclopedia of Type Strains, Phase IV (KMG-IV): sequencing the most valuable type-strain genomes for metagenomic binning, comparative biology and taxonomic classification.</title>
        <authorList>
            <person name="Goeker M."/>
        </authorList>
    </citation>
    <scope>NUCLEOTIDE SEQUENCE [LARGE SCALE GENOMIC DNA]</scope>
    <source>
        <strain evidence="3">DSM 21204</strain>
    </source>
</reference>
<dbReference type="PROSITE" id="PS51257">
    <property type="entry name" value="PROKAR_LIPOPROTEIN"/>
    <property type="match status" value="1"/>
</dbReference>
<dbReference type="EMBL" id="JAUSWO010000001">
    <property type="protein sequence ID" value="MDQ0513691.1"/>
    <property type="molecule type" value="Genomic_DNA"/>
</dbReference>
<dbReference type="Proteomes" id="UP001240643">
    <property type="component" value="Unassembled WGS sequence"/>
</dbReference>